<gene>
    <name evidence="1" type="ORF">CLV38_1503</name>
</gene>
<accession>A0A2T0VT24</accession>
<evidence type="ECO:0000313" key="2">
    <source>
        <dbReference type="Proteomes" id="UP000238205"/>
    </source>
</evidence>
<keyword evidence="2" id="KW-1185">Reference proteome</keyword>
<dbReference type="Proteomes" id="UP000238205">
    <property type="component" value="Unassembled WGS sequence"/>
</dbReference>
<dbReference type="EMBL" id="PVTO01000050">
    <property type="protein sequence ID" value="PRY73917.1"/>
    <property type="molecule type" value="Genomic_DNA"/>
</dbReference>
<protein>
    <submittedName>
        <fullName evidence="1">Nucleotidyltransferase AbiEii toxin of type IV toxin-antitoxin system</fullName>
    </submittedName>
</protein>
<comment type="caution">
    <text evidence="1">The sequence shown here is derived from an EMBL/GenBank/DDBJ whole genome shotgun (WGS) entry which is preliminary data.</text>
</comment>
<dbReference type="RefSeq" id="WP_106196418.1">
    <property type="nucleotide sequence ID" value="NZ_PVTO01000050.1"/>
</dbReference>
<dbReference type="GO" id="GO:0016740">
    <property type="term" value="F:transferase activity"/>
    <property type="evidence" value="ECO:0007669"/>
    <property type="project" value="UniProtKB-KW"/>
</dbReference>
<name>A0A2T0VT24_9LACT</name>
<reference evidence="1 2" key="1">
    <citation type="submission" date="2018-03" db="EMBL/GenBank/DDBJ databases">
        <title>Genomic Encyclopedia of Archaeal and Bacterial Type Strains, Phase II (KMG-II): from individual species to whole genera.</title>
        <authorList>
            <person name="Goeker M."/>
        </authorList>
    </citation>
    <scope>NUCLEOTIDE SEQUENCE [LARGE SCALE GENOMIC DNA]</scope>
    <source>
        <strain evidence="1 2">DSM 13175</strain>
    </source>
</reference>
<dbReference type="InterPro" id="IPR014942">
    <property type="entry name" value="AbiEii"/>
</dbReference>
<proteinExistence type="predicted"/>
<sequence>MNEGKMKQLVKTKAKETGLPPQQLYGLFAMEQLLIKLNDSPYKDHLILKGGYVLATTLGLDRRATRDLDTTVRGFHLDKEKMEEIADFITQSNQKASQFELVGIKETREAFDYNGYELKLLYINGKARFPISVDFTTGEDLLDVEELEVIPSLFDTSVELTFPRYPLEQIIADKWYTTLAYGKEGDTNSRMKDLYDLHVLSKSYDTIDYSYVVEAVKKTMTQKNNHITPDEYDSIINFLQSSEQQKLTWKNYQRLYPFARELQFNDVMESVKWISNQLEASLGK</sequence>
<evidence type="ECO:0000313" key="1">
    <source>
        <dbReference type="EMBL" id="PRY73917.1"/>
    </source>
</evidence>
<dbReference type="OrthoDB" id="9808443at2"/>
<organism evidence="1 2">
    <name type="scientific">Alkalibacterium olivapovliticus</name>
    <dbReference type="NCBI Taxonomy" id="99907"/>
    <lineage>
        <taxon>Bacteria</taxon>
        <taxon>Bacillati</taxon>
        <taxon>Bacillota</taxon>
        <taxon>Bacilli</taxon>
        <taxon>Lactobacillales</taxon>
        <taxon>Carnobacteriaceae</taxon>
        <taxon>Alkalibacterium</taxon>
    </lineage>
</organism>
<keyword evidence="1" id="KW-0808">Transferase</keyword>
<dbReference type="Pfam" id="PF08843">
    <property type="entry name" value="AbiEii"/>
    <property type="match status" value="1"/>
</dbReference>
<dbReference type="AlphaFoldDB" id="A0A2T0VT24"/>